<evidence type="ECO:0000313" key="3">
    <source>
        <dbReference type="Proteomes" id="UP001209878"/>
    </source>
</evidence>
<dbReference type="InterPro" id="IPR005322">
    <property type="entry name" value="Peptidase_C69"/>
</dbReference>
<organism evidence="2 3">
    <name type="scientific">Ridgeia piscesae</name>
    <name type="common">Tubeworm</name>
    <dbReference type="NCBI Taxonomy" id="27915"/>
    <lineage>
        <taxon>Eukaryota</taxon>
        <taxon>Metazoa</taxon>
        <taxon>Spiralia</taxon>
        <taxon>Lophotrochozoa</taxon>
        <taxon>Annelida</taxon>
        <taxon>Polychaeta</taxon>
        <taxon>Sedentaria</taxon>
        <taxon>Canalipalpata</taxon>
        <taxon>Sabellida</taxon>
        <taxon>Siboglinidae</taxon>
        <taxon>Ridgeia</taxon>
    </lineage>
</organism>
<gene>
    <name evidence="2" type="ORF">NP493_364g02058</name>
</gene>
<sequence length="433" mass="47458">MSIGQPESCDTFVVLPPATSDGCVIFAKNADRPKFEVQEVTYFPAADHDPASEKLQCTYIEIKQAAHTHAVILSKPAWIWGAEMGSNEHGVAIGNEAVWTKLSSPEDLEERLIGMDFLRLGLERGKTAREALDVIAGLLEEYGQGGTCSETSDFYYHGSFLIADPTEAWVLETAGKLWAAERVTSGFRNISNFLTIGTKIDAMSANLKEHAQSNGYWKPEDGEFDFAKAYSGAIPSGAGFSAAASPERRYEGGQKLLKQLTEGNNFDVTSMFQILRDVDSGICRVNHATSATVASQVSALYPASANCPSCHWLTATPNPTCSVFKPFVFCPGLVPSPLTVAPSFGADDPAKVKPRFQRKVDRRHELYKAHEVLQPLSETNVERPLMVTLSDLETQCVADVAGFLREFQPSKMDELQELFKDIVETELKLCKTA</sequence>
<dbReference type="GO" id="GO:0006508">
    <property type="term" value="P:proteolysis"/>
    <property type="evidence" value="ECO:0007669"/>
    <property type="project" value="InterPro"/>
</dbReference>
<evidence type="ECO:0000256" key="1">
    <source>
        <dbReference type="ARBA" id="ARBA00005705"/>
    </source>
</evidence>
<comment type="caution">
    <text evidence="2">The sequence shown here is derived from an EMBL/GenBank/DDBJ whole genome shotgun (WGS) entry which is preliminary data.</text>
</comment>
<dbReference type="AlphaFoldDB" id="A0AAD9NW16"/>
<dbReference type="Proteomes" id="UP001209878">
    <property type="component" value="Unassembled WGS sequence"/>
</dbReference>
<proteinExistence type="inferred from homology"/>
<accession>A0AAD9NW16</accession>
<evidence type="ECO:0000313" key="2">
    <source>
        <dbReference type="EMBL" id="KAK2182169.1"/>
    </source>
</evidence>
<evidence type="ECO:0008006" key="4">
    <source>
        <dbReference type="Google" id="ProtNLM"/>
    </source>
</evidence>
<protein>
    <recommendedName>
        <fullName evidence="4">Secernin-2</fullName>
    </recommendedName>
</protein>
<dbReference type="PANTHER" id="PTHR12994">
    <property type="entry name" value="SECERNIN"/>
    <property type="match status" value="1"/>
</dbReference>
<reference evidence="2" key="1">
    <citation type="journal article" date="2023" name="Mol. Biol. Evol.">
        <title>Third-Generation Sequencing Reveals the Adaptive Role of the Epigenome in Three Deep-Sea Polychaetes.</title>
        <authorList>
            <person name="Perez M."/>
            <person name="Aroh O."/>
            <person name="Sun Y."/>
            <person name="Lan Y."/>
            <person name="Juniper S.K."/>
            <person name="Young C.R."/>
            <person name="Angers B."/>
            <person name="Qian P.Y."/>
        </authorList>
    </citation>
    <scope>NUCLEOTIDE SEQUENCE</scope>
    <source>
        <strain evidence="2">R07B-5</strain>
    </source>
</reference>
<comment type="similarity">
    <text evidence="1">Belongs to the peptidase C69 family. Secernin subfamily.</text>
</comment>
<dbReference type="EMBL" id="JAODUO010000364">
    <property type="protein sequence ID" value="KAK2182169.1"/>
    <property type="molecule type" value="Genomic_DNA"/>
</dbReference>
<dbReference type="Pfam" id="PF03577">
    <property type="entry name" value="Peptidase_C69"/>
    <property type="match status" value="1"/>
</dbReference>
<name>A0AAD9NW16_RIDPI</name>
<keyword evidence="3" id="KW-1185">Reference proteome</keyword>
<dbReference type="GO" id="GO:0070004">
    <property type="term" value="F:cysteine-type exopeptidase activity"/>
    <property type="evidence" value="ECO:0007669"/>
    <property type="project" value="InterPro"/>
</dbReference>
<dbReference type="Gene3D" id="3.60.60.10">
    <property type="entry name" value="Penicillin V Acylase, Chain A"/>
    <property type="match status" value="1"/>
</dbReference>
<dbReference type="GO" id="GO:0016805">
    <property type="term" value="F:dipeptidase activity"/>
    <property type="evidence" value="ECO:0007669"/>
    <property type="project" value="InterPro"/>
</dbReference>
<dbReference type="PANTHER" id="PTHR12994:SF17">
    <property type="entry name" value="LD30995P"/>
    <property type="match status" value="1"/>
</dbReference>